<dbReference type="Proteomes" id="UP001375743">
    <property type="component" value="Unassembled WGS sequence"/>
</dbReference>
<dbReference type="PANTHER" id="PTHR30606">
    <property type="entry name" value="LIPID A BIOSYNTHESIS LAUROYL ACYLTRANSFERASE"/>
    <property type="match status" value="1"/>
</dbReference>
<accession>A0ABU8XXB6</accession>
<comment type="caution">
    <text evidence="7">The sequence shown here is derived from an EMBL/GenBank/DDBJ whole genome shotgun (WGS) entry which is preliminary data.</text>
</comment>
<sequence>MTQLFLMKALSRPLGHVPALRDALWGIEAGLLERIWRLAEARDPDKASDLGAQIGRLIGPHTVKHKQITRNLRIAFPHWLPHRIEDMALHTWRQIGRTIAEYPYLPRICDPAEGRIRVVDLGGLDLVRRTGKPGIFVSAHLANWNVSPVALAWSGLPLTVIYARQKNTTLEAKIEQWRAAIGCSFLEVRQAGRQMLRELQRGRSLGILMDQRYDRGEEIPFFGIPATTSVGPAKLALHLGLPLIPVRVQRLQGARFVITFFQPIRPEPDLPPDETARDMILKVNRMFERWIRETPEQWLCAKRRWPARWK</sequence>
<dbReference type="CDD" id="cd07984">
    <property type="entry name" value="LPLAT_LABLAT-like"/>
    <property type="match status" value="1"/>
</dbReference>
<keyword evidence="3" id="KW-0997">Cell inner membrane</keyword>
<dbReference type="PANTHER" id="PTHR30606:SF9">
    <property type="entry name" value="LIPID A BIOSYNTHESIS LAUROYLTRANSFERASE"/>
    <property type="match status" value="1"/>
</dbReference>
<protein>
    <recommendedName>
        <fullName evidence="9">KDO2-lipid IV(A) lauroyltransferase</fullName>
    </recommendedName>
</protein>
<proteinExistence type="predicted"/>
<dbReference type="EMBL" id="JBBLZC010000016">
    <property type="protein sequence ID" value="MEK0084572.1"/>
    <property type="molecule type" value="Genomic_DNA"/>
</dbReference>
<dbReference type="Pfam" id="PF03279">
    <property type="entry name" value="Lip_A_acyltrans"/>
    <property type="match status" value="1"/>
</dbReference>
<comment type="subcellular location">
    <subcellularLocation>
        <location evidence="1">Cell inner membrane</location>
    </subcellularLocation>
</comment>
<reference evidence="7 8" key="1">
    <citation type="submission" date="2024-01" db="EMBL/GenBank/DDBJ databases">
        <title>Multi-omics insights into the function and evolution of sodium benzoate biodegradation pathways in Benzoatithermus flavus gen. nov., sp. nov. from hot spring.</title>
        <authorList>
            <person name="Hu C.-J."/>
            <person name="Li W.-J."/>
        </authorList>
    </citation>
    <scope>NUCLEOTIDE SEQUENCE [LARGE SCALE GENOMIC DNA]</scope>
    <source>
        <strain evidence="7 8">SYSU G07066</strain>
    </source>
</reference>
<evidence type="ECO:0008006" key="9">
    <source>
        <dbReference type="Google" id="ProtNLM"/>
    </source>
</evidence>
<dbReference type="InterPro" id="IPR004960">
    <property type="entry name" value="LipA_acyltrans"/>
</dbReference>
<keyword evidence="6" id="KW-0012">Acyltransferase</keyword>
<keyword evidence="8" id="KW-1185">Reference proteome</keyword>
<evidence type="ECO:0000256" key="1">
    <source>
        <dbReference type="ARBA" id="ARBA00004533"/>
    </source>
</evidence>
<dbReference type="RefSeq" id="WP_418160424.1">
    <property type="nucleotide sequence ID" value="NZ_JBBLZC010000016.1"/>
</dbReference>
<name>A0ABU8XXB6_9PROT</name>
<evidence type="ECO:0000256" key="3">
    <source>
        <dbReference type="ARBA" id="ARBA00022519"/>
    </source>
</evidence>
<evidence type="ECO:0000313" key="7">
    <source>
        <dbReference type="EMBL" id="MEK0084572.1"/>
    </source>
</evidence>
<evidence type="ECO:0000256" key="4">
    <source>
        <dbReference type="ARBA" id="ARBA00022679"/>
    </source>
</evidence>
<gene>
    <name evidence="7" type="ORF">U1T56_15565</name>
</gene>
<keyword evidence="5" id="KW-0472">Membrane</keyword>
<organism evidence="7 8">
    <name type="scientific">Benzoatithermus flavus</name>
    <dbReference type="NCBI Taxonomy" id="3108223"/>
    <lineage>
        <taxon>Bacteria</taxon>
        <taxon>Pseudomonadati</taxon>
        <taxon>Pseudomonadota</taxon>
        <taxon>Alphaproteobacteria</taxon>
        <taxon>Geminicoccales</taxon>
        <taxon>Geminicoccaceae</taxon>
        <taxon>Benzoatithermus</taxon>
    </lineage>
</organism>
<evidence type="ECO:0000313" key="8">
    <source>
        <dbReference type="Proteomes" id="UP001375743"/>
    </source>
</evidence>
<evidence type="ECO:0000256" key="6">
    <source>
        <dbReference type="ARBA" id="ARBA00023315"/>
    </source>
</evidence>
<keyword evidence="4" id="KW-0808">Transferase</keyword>
<keyword evidence="2" id="KW-1003">Cell membrane</keyword>
<evidence type="ECO:0000256" key="5">
    <source>
        <dbReference type="ARBA" id="ARBA00023136"/>
    </source>
</evidence>
<evidence type="ECO:0000256" key="2">
    <source>
        <dbReference type="ARBA" id="ARBA00022475"/>
    </source>
</evidence>